<feature type="domain" description="Fibrinogen C-terminal" evidence="9">
    <location>
        <begin position="661"/>
        <end position="710"/>
    </location>
</feature>
<keyword evidence="10" id="KW-1185">Reference proteome</keyword>
<feature type="domain" description="EGF-like" evidence="8">
    <location>
        <begin position="1024"/>
        <end position="1060"/>
    </location>
</feature>
<keyword evidence="1 3" id="KW-1015">Disulfide bond</keyword>
<dbReference type="PROSITE" id="PS50026">
    <property type="entry name" value="EGF_3"/>
    <property type="match status" value="4"/>
</dbReference>
<feature type="compositionally biased region" description="Acidic residues" evidence="4">
    <location>
        <begin position="1752"/>
        <end position="1763"/>
    </location>
</feature>
<keyword evidence="2" id="KW-0245">EGF-like domain</keyword>
<feature type="domain" description="Laminin G" evidence="7">
    <location>
        <begin position="430"/>
        <end position="622"/>
    </location>
</feature>
<evidence type="ECO:0000256" key="3">
    <source>
        <dbReference type="PROSITE-ProRule" id="PRU00122"/>
    </source>
</evidence>
<dbReference type="PANTHER" id="PTHR15036:SF49">
    <property type="entry name" value="AXOTACTIN"/>
    <property type="match status" value="1"/>
</dbReference>
<evidence type="ECO:0000259" key="8">
    <source>
        <dbReference type="PROSITE" id="PS50026"/>
    </source>
</evidence>
<evidence type="ECO:0000313" key="10">
    <source>
        <dbReference type="Proteomes" id="UP000694865"/>
    </source>
</evidence>
<evidence type="ECO:0000256" key="4">
    <source>
        <dbReference type="SAM" id="MobiDB-lite"/>
    </source>
</evidence>
<feature type="domain" description="Laminin G" evidence="7">
    <location>
        <begin position="24"/>
        <end position="212"/>
    </location>
</feature>
<dbReference type="InterPro" id="IPR001791">
    <property type="entry name" value="Laminin_G"/>
</dbReference>
<organism evidence="10 11">
    <name type="scientific">Saccoglossus kowalevskii</name>
    <name type="common">Acorn worm</name>
    <dbReference type="NCBI Taxonomy" id="10224"/>
    <lineage>
        <taxon>Eukaryota</taxon>
        <taxon>Metazoa</taxon>
        <taxon>Hemichordata</taxon>
        <taxon>Enteropneusta</taxon>
        <taxon>Harrimaniidae</taxon>
        <taxon>Saccoglossus</taxon>
    </lineage>
</organism>
<keyword evidence="5" id="KW-1133">Transmembrane helix</keyword>
<dbReference type="InterPro" id="IPR050372">
    <property type="entry name" value="Neurexin-related_CASP"/>
</dbReference>
<feature type="domain" description="EGF-like" evidence="8">
    <location>
        <begin position="209"/>
        <end position="245"/>
    </location>
</feature>
<feature type="transmembrane region" description="Helical" evidence="5">
    <location>
        <begin position="1569"/>
        <end position="1590"/>
    </location>
</feature>
<reference evidence="11" key="1">
    <citation type="submission" date="2025-08" db="UniProtKB">
        <authorList>
            <consortium name="RefSeq"/>
        </authorList>
    </citation>
    <scope>IDENTIFICATION</scope>
    <source>
        <tissue evidence="11">Testes</tissue>
    </source>
</reference>
<proteinExistence type="predicted"/>
<dbReference type="SUPFAM" id="SSF49899">
    <property type="entry name" value="Concanavalin A-like lectins/glucanases"/>
    <property type="match status" value="6"/>
</dbReference>
<feature type="disulfide bond" evidence="3">
    <location>
        <begin position="1238"/>
        <end position="1265"/>
    </location>
</feature>
<feature type="domain" description="Laminin G" evidence="7">
    <location>
        <begin position="1066"/>
        <end position="1265"/>
    </location>
</feature>
<dbReference type="Gene3D" id="2.60.120.1000">
    <property type="match status" value="1"/>
</dbReference>
<feature type="compositionally biased region" description="Basic and acidic residues" evidence="4">
    <location>
        <begin position="1701"/>
        <end position="1713"/>
    </location>
</feature>
<feature type="compositionally biased region" description="Basic and acidic residues" evidence="4">
    <location>
        <begin position="1989"/>
        <end position="2002"/>
    </location>
</feature>
<feature type="domain" description="Laminin G" evidence="7">
    <location>
        <begin position="854"/>
        <end position="1023"/>
    </location>
</feature>
<feature type="compositionally biased region" description="Acidic residues" evidence="4">
    <location>
        <begin position="1819"/>
        <end position="1830"/>
    </location>
</feature>
<feature type="domain" description="Laminin G" evidence="7">
    <location>
        <begin position="1317"/>
        <end position="1506"/>
    </location>
</feature>
<dbReference type="PROSITE" id="PS51406">
    <property type="entry name" value="FIBRINOGEN_C_2"/>
    <property type="match status" value="1"/>
</dbReference>
<feature type="domain" description="EGF-like" evidence="8">
    <location>
        <begin position="1266"/>
        <end position="1303"/>
    </location>
</feature>
<dbReference type="SMART" id="SM00282">
    <property type="entry name" value="LamG"/>
    <property type="match status" value="6"/>
</dbReference>
<keyword evidence="5" id="KW-0472">Membrane</keyword>
<feature type="compositionally biased region" description="Pro residues" evidence="4">
    <location>
        <begin position="1896"/>
        <end position="1910"/>
    </location>
</feature>
<dbReference type="Proteomes" id="UP000694865">
    <property type="component" value="Unplaced"/>
</dbReference>
<evidence type="ECO:0000256" key="5">
    <source>
        <dbReference type="SAM" id="Phobius"/>
    </source>
</evidence>
<dbReference type="CDD" id="cd00110">
    <property type="entry name" value="LamG"/>
    <property type="match status" value="6"/>
</dbReference>
<dbReference type="PROSITE" id="PS50025">
    <property type="entry name" value="LAM_G_DOMAIN"/>
    <property type="match status" value="6"/>
</dbReference>
<dbReference type="InterPro" id="IPR001881">
    <property type="entry name" value="EGF-like_Ca-bd_dom"/>
</dbReference>
<dbReference type="PANTHER" id="PTHR15036">
    <property type="entry name" value="PIKACHURIN-LIKE PROTEIN"/>
    <property type="match status" value="1"/>
</dbReference>
<feature type="domain" description="Laminin G" evidence="7">
    <location>
        <begin position="249"/>
        <end position="433"/>
    </location>
</feature>
<evidence type="ECO:0000256" key="6">
    <source>
        <dbReference type="SAM" id="SignalP"/>
    </source>
</evidence>
<feature type="signal peptide" evidence="6">
    <location>
        <begin position="1"/>
        <end position="20"/>
    </location>
</feature>
<name>A0ABM0GY72_SACKO</name>
<dbReference type="InterPro" id="IPR000742">
    <property type="entry name" value="EGF"/>
</dbReference>
<keyword evidence="6" id="KW-0732">Signal</keyword>
<dbReference type="RefSeq" id="XP_002739984.1">
    <property type="nucleotide sequence ID" value="XM_002739938.2"/>
</dbReference>
<evidence type="ECO:0000313" key="11">
    <source>
        <dbReference type="RefSeq" id="XP_002739984.1"/>
    </source>
</evidence>
<dbReference type="InterPro" id="IPR036056">
    <property type="entry name" value="Fibrinogen-like_C"/>
</dbReference>
<accession>A0ABM0GY72</accession>
<gene>
    <name evidence="11" type="primary">LOC100377697</name>
</gene>
<feature type="chain" id="PRO_5045037729" evidence="6">
    <location>
        <begin position="21"/>
        <end position="2072"/>
    </location>
</feature>
<feature type="region of interest" description="Disordered" evidence="4">
    <location>
        <begin position="1656"/>
        <end position="2072"/>
    </location>
</feature>
<feature type="compositionally biased region" description="Low complexity" evidence="4">
    <location>
        <begin position="1911"/>
        <end position="1926"/>
    </location>
</feature>
<feature type="compositionally biased region" description="Acidic residues" evidence="4">
    <location>
        <begin position="1841"/>
        <end position="1858"/>
    </location>
</feature>
<comment type="caution">
    <text evidence="2">Lacks conserved residue(s) required for the propagation of feature annotation.</text>
</comment>
<dbReference type="SMART" id="SM00179">
    <property type="entry name" value="EGF_CA"/>
    <property type="match status" value="3"/>
</dbReference>
<evidence type="ECO:0000256" key="2">
    <source>
        <dbReference type="PROSITE-ProRule" id="PRU00076"/>
    </source>
</evidence>
<evidence type="ECO:0000259" key="7">
    <source>
        <dbReference type="PROSITE" id="PS50025"/>
    </source>
</evidence>
<dbReference type="GeneID" id="100377697"/>
<dbReference type="SUPFAM" id="SSF56496">
    <property type="entry name" value="Fibrinogen C-terminal domain-like"/>
    <property type="match status" value="1"/>
</dbReference>
<dbReference type="Pfam" id="PF02210">
    <property type="entry name" value="Laminin_G_2"/>
    <property type="match status" value="6"/>
</dbReference>
<feature type="compositionally biased region" description="Basic residues" evidence="4">
    <location>
        <begin position="2051"/>
        <end position="2061"/>
    </location>
</feature>
<keyword evidence="5" id="KW-0812">Transmembrane</keyword>
<sequence>MRAPCLLGLLFLSQVVLTICEDDTLTYLDSKLSYTEYQPSWPTTETQNILFEFRTFSSNALLMYNQYNNDEFAQTPYAMGIVLKNGRIQALHIYDSLFDIITLGKGMNDNSWHNVSLTKSVNGTLTLTVGRESQTLQLQSYALNDTQDEMTSNITSVYAGGLPADLNDFIGFRGEHFLGCIRNVKFPDSNGLNENITYTTTVLTTPGCIDKCDTENSCVNGKCINHYDGVKCDCYNSGFEGKYCEIEEVTELTYQGFNFIEYRIFNSSARQHKSSTRISLEFKVETEDQDAAILFYGLGVFPLRNYLAISLYAGTVNVTADFGDGPYYLSGGSNVKNKWRSLTVTHSGRSLTMEVDNEMNEVEITGDHYHLQLDPLVYYGGGPNLAGSPGLPTGRNFVGCMRSVYYNMDNLNEQLKKDDARIRHVGAEPIYGCNAIEFTPLTFPTFNSQLFLDLWQENEDLSLSFEFRTQQRNALVMVTVLNIRNTTSYAGTLKLKLAEGRMEVHLDISVNKKNDTVSYWTFSGHNLNDGKWHLCDLRMTLADGIVTMRLDNDEVYVVSNRKKVIQLGGFQPATDILLGAGLHNQERGFVGCIRRIVLQYIHINPLDTITSGAANGLLLDGCDMKDICAINNICEHDGYCVQDWYETLCDCEGTGYNGTVCHFPLYRRSCEEYYHMGKHRSGVWRIDPDGVGPIPPTYVHCDMHGDLGGGFSSTMTIDHNLAASTLVRQDKFRDLKKVLTYRGADEESLVYFVKHSINCSQTITYECYKSPLNLWDQTRFLSAGGLMFNEVEFSENCVSNIDKWQQDEAIVTKDTYLPITEMIFMQQLNSASTKAKVSLSSLKCSGSNIYDPKYAVTFRTDNGFLMLDAWDHGDISFNFRTLENNAVLLFQQPSRQSTEQLLIELIDGSSVDFTFDTGSREANLTVPTLPLNDGNWHKIWIEYDAYHVRFTVDMISTWFQLMEGEIFGPFGGPLFIGGMGGGYFRITPGFIGCIRGLSINEEIIPLQDYITNDNSSAGIEAGCHRSCDPNPCVNGGLCSEMWGSYICMCADISHRGQNCEENYLDDMVTFPNKETIMKIDAVDDSSLTSDIRFEFRTRQWDLLILYANDYLGNFIQLSFLRGNRLQLKFNSDQSINVLQIFTEQDIRNGEWQRIQVIRNHGQTSLYLNDEVAHIQTPLVLLDDYIPIESRFTNPSLIDVWPEFEINTNSTPYTYVYIGGVRQNMTDPLNVNTQGMEGCMRAVFVDEVPFSLVAETENNAGVFPFCTPFCTPSACKHGGICKEKWNSFECDCSKTLLYRGAQCEIDIGAYFQPNMYLLYEFNPFNSTYIQPPGANDPAYDEMDFAFIANNTYGVMAYVRGDIYDDEFQYIIVELTKDGYVFVHINLGYGQETFLAPLPGPYNDGKRHWFYYRRRERRIVIDIDNTAKEIMDLMVDEDKALFDNRDAIVIGGVENELIRQPLKSFSNFSGCISEFQYNGIQPIKIALGLEGNDPTIVDVEGDLLEASCTVIRPTTAPFSFATDQSTTSMMPPTEMFTYPPWNVGAASTVYLSSPQAVAPEAQTADSSSSTVVLAFMVIVAVVLLVAIICTAFQINKEEQKKKEGYQNVPMTEMENGTRQPIRDKDAIRKEDLNKPSHTIVRELPEEKVPLKEEPWAVDNLSDSDDDILPHRRPLQVGEEEMEWDPVADTTLVADDPNLSPVTRQRDKTPTEDKEPLLNFDDIPMADDNIQEPDLEWDDEMTPPHERPVSYDLPQQDEDTDEDEVKEEVIKQKDENEEDDDKPKETTSLNVVQDDVAQQDDDSDSQETTPLVPPKTSVSYENLEDDDSDNEIDNEPKQKLIESESGEESDKEPEPEPESEEQQPQLEPESEPKPEQQPESVPEPKPKQESGPESRPQPEPEPQLEPDPQPQLEPEPILQPQQEPGTEPQPKSEPQKPEPEPQPVIEPEIQTHLEPELEWEPDPGFQPAPERKPDSEDDDEMVQGEIVSPEKLPPEHTSKIAELKTQEGVPDELQTNGMPFDSVFDDNDNPAKVADVIPGEPEDSEPTPQISSPQRKKKKRRTSRRGSEISQQSQS</sequence>
<evidence type="ECO:0000259" key="9">
    <source>
        <dbReference type="PROSITE" id="PS51406"/>
    </source>
</evidence>
<protein>
    <submittedName>
        <fullName evidence="11">Neurexin-3b-like</fullName>
    </submittedName>
</protein>
<evidence type="ECO:0000256" key="1">
    <source>
        <dbReference type="ARBA" id="ARBA00023157"/>
    </source>
</evidence>
<dbReference type="Gene3D" id="2.60.120.200">
    <property type="match status" value="6"/>
</dbReference>
<dbReference type="CDD" id="cd00054">
    <property type="entry name" value="EGF_CA"/>
    <property type="match status" value="3"/>
</dbReference>
<dbReference type="InterPro" id="IPR013320">
    <property type="entry name" value="ConA-like_dom_sf"/>
</dbReference>
<feature type="domain" description="EGF-like" evidence="8">
    <location>
        <begin position="624"/>
        <end position="662"/>
    </location>
</feature>
<dbReference type="Gene3D" id="2.10.25.10">
    <property type="entry name" value="Laminin"/>
    <property type="match status" value="3"/>
</dbReference>
<feature type="compositionally biased region" description="Acidic residues" evidence="4">
    <location>
        <begin position="1726"/>
        <end position="1738"/>
    </location>
</feature>
<feature type="compositionally biased region" description="Basic and acidic residues" evidence="4">
    <location>
        <begin position="1867"/>
        <end position="1895"/>
    </location>
</feature>
<dbReference type="InterPro" id="IPR002181">
    <property type="entry name" value="Fibrinogen_a/b/g_C_dom"/>
</dbReference>
<dbReference type="SMART" id="SM00181">
    <property type="entry name" value="EGF"/>
    <property type="match status" value="4"/>
</dbReference>